<accession>A0A8J1Y1B7</accession>
<evidence type="ECO:0000256" key="1">
    <source>
        <dbReference type="ARBA" id="ARBA00011012"/>
    </source>
</evidence>
<proteinExistence type="inferred from homology"/>
<dbReference type="EMBL" id="CAIIXF020000004">
    <property type="protein sequence ID" value="CAH1781110.1"/>
    <property type="molecule type" value="Genomic_DNA"/>
</dbReference>
<organism evidence="2 3">
    <name type="scientific">Owenia fusiformis</name>
    <name type="common">Polychaete worm</name>
    <dbReference type="NCBI Taxonomy" id="6347"/>
    <lineage>
        <taxon>Eukaryota</taxon>
        <taxon>Metazoa</taxon>
        <taxon>Spiralia</taxon>
        <taxon>Lophotrochozoa</taxon>
        <taxon>Annelida</taxon>
        <taxon>Polychaeta</taxon>
        <taxon>Sedentaria</taxon>
        <taxon>Canalipalpata</taxon>
        <taxon>Sabellida</taxon>
        <taxon>Oweniida</taxon>
        <taxon>Oweniidae</taxon>
        <taxon>Owenia</taxon>
    </lineage>
</organism>
<dbReference type="InterPro" id="IPR011989">
    <property type="entry name" value="ARM-like"/>
</dbReference>
<comment type="similarity">
    <text evidence="1">Belongs to the Mo25 family.</text>
</comment>
<evidence type="ECO:0000313" key="3">
    <source>
        <dbReference type="Proteomes" id="UP000749559"/>
    </source>
</evidence>
<dbReference type="PANTHER" id="PTHR10182:SF3">
    <property type="entry name" value="PROTEIN MO25"/>
    <property type="match status" value="1"/>
</dbReference>
<dbReference type="InterPro" id="IPR013878">
    <property type="entry name" value="Mo25"/>
</dbReference>
<dbReference type="FunFam" id="1.25.10.10:FF:000257">
    <property type="entry name" value="Conidiophore development protein hymA"/>
    <property type="match status" value="1"/>
</dbReference>
<dbReference type="GO" id="GO:0035556">
    <property type="term" value="P:intracellular signal transduction"/>
    <property type="evidence" value="ECO:0007669"/>
    <property type="project" value="TreeGrafter"/>
</dbReference>
<dbReference type="Pfam" id="PF08569">
    <property type="entry name" value="Mo25"/>
    <property type="match status" value="1"/>
</dbReference>
<comment type="caution">
    <text evidence="2">The sequence shown here is derived from an EMBL/GenBank/DDBJ whole genome shotgun (WGS) entry which is preliminary data.</text>
</comment>
<evidence type="ECO:0000313" key="2">
    <source>
        <dbReference type="EMBL" id="CAH1781110.1"/>
    </source>
</evidence>
<reference evidence="2" key="1">
    <citation type="submission" date="2022-03" db="EMBL/GenBank/DDBJ databases">
        <authorList>
            <person name="Martin C."/>
        </authorList>
    </citation>
    <scope>NUCLEOTIDE SEQUENCE</scope>
</reference>
<dbReference type="Proteomes" id="UP000749559">
    <property type="component" value="Unassembled WGS sequence"/>
</dbReference>
<dbReference type="InterPro" id="IPR016024">
    <property type="entry name" value="ARM-type_fold"/>
</dbReference>
<sequence>MPLFGKSQKSPQDLAKSLNDNLHILSEGEKKAKVSEEVSKTLVAMKIMLYGTDQQEPQTELVAQLAEEFYSGNLFLLIVQNLQKIDFEGKKDAAQIFNNLLRRQIGARAPTVDFICAKYEILQTLMKGYETQEIALNCGQMFRDCCRYEPLAKFMLNSDEFYNLFEYVKVSTFDVASDAFTTLKDLLTRHKTGSAEFLEKNYEKIFTAYRALLDSENYVIRRQALMLLSELLLDRHNFTTMTRYISNPENLKLMMNMLLDKSRNSQFEAFHVFKVFVANPNKPQPILDILLKERTELVTFLQKFHTDRPEDEQFNDEKAYLIKQINELKEG</sequence>
<keyword evidence="3" id="KW-1185">Reference proteome</keyword>
<dbReference type="PANTHER" id="PTHR10182">
    <property type="entry name" value="CALCIUM-BINDING PROTEIN 39-RELATED"/>
    <property type="match status" value="1"/>
</dbReference>
<dbReference type="Gene3D" id="1.25.10.10">
    <property type="entry name" value="Leucine-rich Repeat Variant"/>
    <property type="match status" value="1"/>
</dbReference>
<dbReference type="OrthoDB" id="609103at2759"/>
<dbReference type="GO" id="GO:0043539">
    <property type="term" value="F:protein serine/threonine kinase activator activity"/>
    <property type="evidence" value="ECO:0007669"/>
    <property type="project" value="TreeGrafter"/>
</dbReference>
<dbReference type="AlphaFoldDB" id="A0A8J1Y1B7"/>
<protein>
    <submittedName>
        <fullName evidence="2">Uncharacterized protein</fullName>
    </submittedName>
</protein>
<name>A0A8J1Y1B7_OWEFU</name>
<dbReference type="SUPFAM" id="SSF48371">
    <property type="entry name" value="ARM repeat"/>
    <property type="match status" value="1"/>
</dbReference>
<dbReference type="GO" id="GO:0005737">
    <property type="term" value="C:cytoplasm"/>
    <property type="evidence" value="ECO:0007669"/>
    <property type="project" value="UniProtKB-ARBA"/>
</dbReference>
<gene>
    <name evidence="2" type="ORF">OFUS_LOCUS7723</name>
</gene>